<dbReference type="Gene3D" id="3.90.470.10">
    <property type="entry name" value="Ribosomal protein L22/L17"/>
    <property type="match status" value="1"/>
</dbReference>
<dbReference type="InterPro" id="IPR001063">
    <property type="entry name" value="Ribosomal_uL22"/>
</dbReference>
<evidence type="ECO:0000256" key="7">
    <source>
        <dbReference type="HAMAP-Rule" id="MF_01331"/>
    </source>
</evidence>
<dbReference type="Proteomes" id="UP000176593">
    <property type="component" value="Unassembled WGS sequence"/>
</dbReference>
<keyword evidence="5 7" id="KW-0687">Ribonucleoprotein</keyword>
<accession>A0A1F7V951</accession>
<dbReference type="Pfam" id="PF00237">
    <property type="entry name" value="Ribosomal_L22"/>
    <property type="match status" value="1"/>
</dbReference>
<proteinExistence type="inferred from homology"/>
<dbReference type="AlphaFoldDB" id="A0A1F7V951"/>
<comment type="function">
    <text evidence="7">The globular domain of the protein is located near the polypeptide exit tunnel on the outside of the subunit, while an extended beta-hairpin is found that lines the wall of the exit tunnel in the center of the 70S ribosome.</text>
</comment>
<dbReference type="PANTHER" id="PTHR13501:SF8">
    <property type="entry name" value="LARGE RIBOSOMAL SUBUNIT PROTEIN UL22M"/>
    <property type="match status" value="1"/>
</dbReference>
<dbReference type="GO" id="GO:0003735">
    <property type="term" value="F:structural constituent of ribosome"/>
    <property type="evidence" value="ECO:0007669"/>
    <property type="project" value="InterPro"/>
</dbReference>
<evidence type="ECO:0000256" key="1">
    <source>
        <dbReference type="ARBA" id="ARBA00009451"/>
    </source>
</evidence>
<sequence>MQVKAHARHIRMSSRKVRLVIDLIRGARVEKAQTQLRFANKLAAEPVLKLLNSAIANAVNNFQLNKDDLKITSITADEGPILDRWQPRAHGRAMPIRKRSTHISIILEAIPQKENGETSAEKPVSKKRVLKKSVTTKTE</sequence>
<feature type="compositionally biased region" description="Basic and acidic residues" evidence="11">
    <location>
        <begin position="114"/>
        <end position="124"/>
    </location>
</feature>
<reference evidence="12 13" key="1">
    <citation type="journal article" date="2016" name="Nat. Commun.">
        <title>Thousands of microbial genomes shed light on interconnected biogeochemical processes in an aquifer system.</title>
        <authorList>
            <person name="Anantharaman K."/>
            <person name="Brown C.T."/>
            <person name="Hug L.A."/>
            <person name="Sharon I."/>
            <person name="Castelle C.J."/>
            <person name="Probst A.J."/>
            <person name="Thomas B.C."/>
            <person name="Singh A."/>
            <person name="Wilkins M.J."/>
            <person name="Karaoz U."/>
            <person name="Brodie E.L."/>
            <person name="Williams K.H."/>
            <person name="Hubbard S.S."/>
            <person name="Banfield J.F."/>
        </authorList>
    </citation>
    <scope>NUCLEOTIDE SEQUENCE [LARGE SCALE GENOMIC DNA]</scope>
</reference>
<keyword evidence="2 7" id="KW-0699">rRNA-binding</keyword>
<dbReference type="EMBL" id="MGEQ01000008">
    <property type="protein sequence ID" value="OGL86628.1"/>
    <property type="molecule type" value="Genomic_DNA"/>
</dbReference>
<evidence type="ECO:0000256" key="6">
    <source>
        <dbReference type="ARBA" id="ARBA00035207"/>
    </source>
</evidence>
<name>A0A1F7V951_9BACT</name>
<evidence type="ECO:0000313" key="12">
    <source>
        <dbReference type="EMBL" id="OGL86628.1"/>
    </source>
</evidence>
<gene>
    <name evidence="7" type="primary">rplV</name>
    <name evidence="12" type="ORF">A3I41_05095</name>
</gene>
<dbReference type="InterPro" id="IPR005727">
    <property type="entry name" value="Ribosomal_uL22_bac/chlpt-type"/>
</dbReference>
<evidence type="ECO:0000256" key="9">
    <source>
        <dbReference type="RuleBase" id="RU004006"/>
    </source>
</evidence>
<comment type="similarity">
    <text evidence="1 7 8">Belongs to the universal ribosomal protein uL22 family.</text>
</comment>
<dbReference type="InterPro" id="IPR047867">
    <property type="entry name" value="Ribosomal_uL22_bac/org-type"/>
</dbReference>
<comment type="function">
    <text evidence="7 10">This protein binds specifically to 23S rRNA; its binding is stimulated by other ribosomal proteins, e.g., L4, L17, and L20. It is important during the early stages of 50S assembly. It makes multiple contacts with different domains of the 23S rRNA in the assembled 50S subunit and ribosome.</text>
</comment>
<evidence type="ECO:0000256" key="10">
    <source>
        <dbReference type="RuleBase" id="RU004008"/>
    </source>
</evidence>
<evidence type="ECO:0000256" key="3">
    <source>
        <dbReference type="ARBA" id="ARBA00022884"/>
    </source>
</evidence>
<evidence type="ECO:0000313" key="13">
    <source>
        <dbReference type="Proteomes" id="UP000176593"/>
    </source>
</evidence>
<evidence type="ECO:0000256" key="8">
    <source>
        <dbReference type="RuleBase" id="RU004005"/>
    </source>
</evidence>
<keyword evidence="3 7" id="KW-0694">RNA-binding</keyword>
<dbReference type="InterPro" id="IPR036394">
    <property type="entry name" value="Ribosomal_uL22_sf"/>
</dbReference>
<protein>
    <recommendedName>
        <fullName evidence="6 7">Large ribosomal subunit protein uL22</fullName>
    </recommendedName>
</protein>
<organism evidence="12 13">
    <name type="scientific">Candidatus Uhrbacteria bacterium RIFCSPLOWO2_02_FULL_48_18</name>
    <dbReference type="NCBI Taxonomy" id="1802408"/>
    <lineage>
        <taxon>Bacteria</taxon>
        <taxon>Candidatus Uhriibacteriota</taxon>
    </lineage>
</organism>
<keyword evidence="4 7" id="KW-0689">Ribosomal protein</keyword>
<comment type="caution">
    <text evidence="12">The sequence shown here is derived from an EMBL/GenBank/DDBJ whole genome shotgun (WGS) entry which is preliminary data.</text>
</comment>
<dbReference type="PANTHER" id="PTHR13501">
    <property type="entry name" value="CHLOROPLAST 50S RIBOSOMAL PROTEIN L22-RELATED"/>
    <property type="match status" value="1"/>
</dbReference>
<dbReference type="NCBIfam" id="TIGR01044">
    <property type="entry name" value="rplV_bact"/>
    <property type="match status" value="1"/>
</dbReference>
<dbReference type="GO" id="GO:0022625">
    <property type="term" value="C:cytosolic large ribosomal subunit"/>
    <property type="evidence" value="ECO:0007669"/>
    <property type="project" value="TreeGrafter"/>
</dbReference>
<evidence type="ECO:0000256" key="4">
    <source>
        <dbReference type="ARBA" id="ARBA00022980"/>
    </source>
</evidence>
<evidence type="ECO:0000256" key="5">
    <source>
        <dbReference type="ARBA" id="ARBA00023274"/>
    </source>
</evidence>
<dbReference type="GO" id="GO:0006412">
    <property type="term" value="P:translation"/>
    <property type="evidence" value="ECO:0007669"/>
    <property type="project" value="UniProtKB-UniRule"/>
</dbReference>
<dbReference type="SUPFAM" id="SSF54843">
    <property type="entry name" value="Ribosomal protein L22"/>
    <property type="match status" value="1"/>
</dbReference>
<evidence type="ECO:0000256" key="11">
    <source>
        <dbReference type="SAM" id="MobiDB-lite"/>
    </source>
</evidence>
<feature type="region of interest" description="Disordered" evidence="11">
    <location>
        <begin position="112"/>
        <end position="139"/>
    </location>
</feature>
<evidence type="ECO:0000256" key="2">
    <source>
        <dbReference type="ARBA" id="ARBA00022730"/>
    </source>
</evidence>
<comment type="subunit">
    <text evidence="7 9">Part of the 50S ribosomal subunit.</text>
</comment>
<dbReference type="GO" id="GO:0019843">
    <property type="term" value="F:rRNA binding"/>
    <property type="evidence" value="ECO:0007669"/>
    <property type="project" value="UniProtKB-UniRule"/>
</dbReference>
<dbReference type="HAMAP" id="MF_01331_B">
    <property type="entry name" value="Ribosomal_uL22_B"/>
    <property type="match status" value="1"/>
</dbReference>
<dbReference type="CDD" id="cd00336">
    <property type="entry name" value="Ribosomal_L22"/>
    <property type="match status" value="1"/>
</dbReference>